<reference evidence="3 6" key="1">
    <citation type="submission" date="2020-08" db="EMBL/GenBank/DDBJ databases">
        <authorList>
            <person name="Koutsovoulos G."/>
            <person name="Danchin GJ E."/>
        </authorList>
    </citation>
    <scope>NUCLEOTIDE SEQUENCE [LARGE SCALE GENOMIC DNA]</scope>
</reference>
<gene>
    <name evidence="3" type="ORF">MENT_LOCUS45526</name>
    <name evidence="4" type="ORF">MENT_LOCUS53041</name>
    <name evidence="5" type="ORF">MENT_LOCUS56834</name>
</gene>
<dbReference type="EMBL" id="CAJEWN010001723">
    <property type="protein sequence ID" value="CAD2199632.1"/>
    <property type="molecule type" value="Genomic_DNA"/>
</dbReference>
<protein>
    <submittedName>
        <fullName evidence="3">Uncharacterized protein</fullName>
    </submittedName>
</protein>
<evidence type="ECO:0000256" key="2">
    <source>
        <dbReference type="SAM" id="SignalP"/>
    </source>
</evidence>
<evidence type="ECO:0000313" key="3">
    <source>
        <dbReference type="EMBL" id="CAD2192628.1"/>
    </source>
</evidence>
<evidence type="ECO:0000256" key="1">
    <source>
        <dbReference type="SAM" id="MobiDB-lite"/>
    </source>
</evidence>
<dbReference type="Proteomes" id="UP000580250">
    <property type="component" value="Unassembled WGS sequence"/>
</dbReference>
<evidence type="ECO:0000313" key="6">
    <source>
        <dbReference type="Proteomes" id="UP000580250"/>
    </source>
</evidence>
<feature type="signal peptide" evidence="2">
    <location>
        <begin position="1"/>
        <end position="21"/>
    </location>
</feature>
<evidence type="ECO:0000313" key="4">
    <source>
        <dbReference type="EMBL" id="CAD2199632.1"/>
    </source>
</evidence>
<dbReference type="EMBL" id="CAJEWN010000961">
    <property type="protein sequence ID" value="CAD2192628.1"/>
    <property type="molecule type" value="Genomic_DNA"/>
</dbReference>
<feature type="compositionally biased region" description="Acidic residues" evidence="1">
    <location>
        <begin position="34"/>
        <end position="50"/>
    </location>
</feature>
<name>A0A6V7X010_MELEN</name>
<feature type="compositionally biased region" description="Basic residues" evidence="1">
    <location>
        <begin position="55"/>
        <end position="71"/>
    </location>
</feature>
<keyword evidence="2" id="KW-0732">Signal</keyword>
<comment type="caution">
    <text evidence="3">The sequence shown here is derived from an EMBL/GenBank/DDBJ whole genome shotgun (WGS) entry which is preliminary data.</text>
</comment>
<sequence>MNKFLLTAVLLMVFYVNFAYSMQRGEVELTEIQPDTDDGGYETDDGEGDIESGHRSRGRRQRGSSRARRNKKLESIQEENEETIHEENEEKTEDECCECCTIM</sequence>
<dbReference type="AlphaFoldDB" id="A0A6V7X010"/>
<evidence type="ECO:0000313" key="5">
    <source>
        <dbReference type="EMBL" id="CAD2203166.1"/>
    </source>
</evidence>
<proteinExistence type="predicted"/>
<feature type="region of interest" description="Disordered" evidence="1">
    <location>
        <begin position="30"/>
        <end position="91"/>
    </location>
</feature>
<dbReference type="EMBL" id="CAJEWN010002332">
    <property type="protein sequence ID" value="CAD2203166.1"/>
    <property type="molecule type" value="Genomic_DNA"/>
</dbReference>
<feature type="chain" id="PRO_5044126580" evidence="2">
    <location>
        <begin position="22"/>
        <end position="103"/>
    </location>
</feature>
<accession>A0A6V7X010</accession>
<organism evidence="3 6">
    <name type="scientific">Meloidogyne enterolobii</name>
    <name type="common">Root-knot nematode worm</name>
    <name type="synonym">Meloidogyne mayaguensis</name>
    <dbReference type="NCBI Taxonomy" id="390850"/>
    <lineage>
        <taxon>Eukaryota</taxon>
        <taxon>Metazoa</taxon>
        <taxon>Ecdysozoa</taxon>
        <taxon>Nematoda</taxon>
        <taxon>Chromadorea</taxon>
        <taxon>Rhabditida</taxon>
        <taxon>Tylenchina</taxon>
        <taxon>Tylenchomorpha</taxon>
        <taxon>Tylenchoidea</taxon>
        <taxon>Meloidogynidae</taxon>
        <taxon>Meloidogyninae</taxon>
        <taxon>Meloidogyne</taxon>
    </lineage>
</organism>